<feature type="compositionally biased region" description="Polar residues" evidence="2">
    <location>
        <begin position="242"/>
        <end position="254"/>
    </location>
</feature>
<feature type="compositionally biased region" description="Low complexity" evidence="2">
    <location>
        <begin position="255"/>
        <end position="269"/>
    </location>
</feature>
<dbReference type="InterPro" id="IPR036084">
    <property type="entry name" value="Ser_inhib-like_sf"/>
</dbReference>
<keyword evidence="1" id="KW-0646">Protease inhibitor</keyword>
<feature type="compositionally biased region" description="Low complexity" evidence="2">
    <location>
        <begin position="151"/>
        <end position="163"/>
    </location>
</feature>
<reference evidence="5" key="1">
    <citation type="submission" date="2022-11" db="UniProtKB">
        <authorList>
            <consortium name="WormBaseParasite"/>
        </authorList>
    </citation>
    <scope>IDENTIFICATION</scope>
</reference>
<keyword evidence="3" id="KW-0732">Signal</keyword>
<evidence type="ECO:0000256" key="1">
    <source>
        <dbReference type="ARBA" id="ARBA00022900"/>
    </source>
</evidence>
<feature type="region of interest" description="Disordered" evidence="2">
    <location>
        <begin position="92"/>
        <end position="179"/>
    </location>
</feature>
<proteinExistence type="predicted"/>
<accession>A0A915CSI7</accession>
<evidence type="ECO:0000256" key="3">
    <source>
        <dbReference type="SAM" id="SignalP"/>
    </source>
</evidence>
<feature type="compositionally biased region" description="Low complexity" evidence="2">
    <location>
        <begin position="116"/>
        <end position="129"/>
    </location>
</feature>
<name>A0A915CSI7_9BILA</name>
<dbReference type="Gene3D" id="2.10.25.10">
    <property type="entry name" value="Laminin"/>
    <property type="match status" value="1"/>
</dbReference>
<keyword evidence="1" id="KW-0722">Serine protease inhibitor</keyword>
<dbReference type="WBParaSite" id="jg12151">
    <property type="protein sequence ID" value="jg12151"/>
    <property type="gene ID" value="jg12151"/>
</dbReference>
<evidence type="ECO:0000313" key="5">
    <source>
        <dbReference type="WBParaSite" id="jg12151"/>
    </source>
</evidence>
<protein>
    <submittedName>
        <fullName evidence="5">TIL domain-containing protein</fullName>
    </submittedName>
</protein>
<dbReference type="SUPFAM" id="SSF57567">
    <property type="entry name" value="Serine protease inhibitors"/>
    <property type="match status" value="1"/>
</dbReference>
<feature type="compositionally biased region" description="Polar residues" evidence="2">
    <location>
        <begin position="92"/>
        <end position="101"/>
    </location>
</feature>
<feature type="compositionally biased region" description="Polar residues" evidence="2">
    <location>
        <begin position="303"/>
        <end position="321"/>
    </location>
</feature>
<evidence type="ECO:0000256" key="2">
    <source>
        <dbReference type="SAM" id="MobiDB-lite"/>
    </source>
</evidence>
<feature type="region of interest" description="Disordered" evidence="2">
    <location>
        <begin position="242"/>
        <end position="328"/>
    </location>
</feature>
<dbReference type="AlphaFoldDB" id="A0A915CSI7"/>
<dbReference type="CDD" id="cd19941">
    <property type="entry name" value="TIL"/>
    <property type="match status" value="1"/>
</dbReference>
<evidence type="ECO:0000313" key="4">
    <source>
        <dbReference type="Proteomes" id="UP000887574"/>
    </source>
</evidence>
<organism evidence="4 5">
    <name type="scientific">Ditylenchus dipsaci</name>
    <dbReference type="NCBI Taxonomy" id="166011"/>
    <lineage>
        <taxon>Eukaryota</taxon>
        <taxon>Metazoa</taxon>
        <taxon>Ecdysozoa</taxon>
        <taxon>Nematoda</taxon>
        <taxon>Chromadorea</taxon>
        <taxon>Rhabditida</taxon>
        <taxon>Tylenchina</taxon>
        <taxon>Tylenchomorpha</taxon>
        <taxon>Sphaerularioidea</taxon>
        <taxon>Anguinidae</taxon>
        <taxon>Anguininae</taxon>
        <taxon>Ditylenchus</taxon>
    </lineage>
</organism>
<feature type="compositionally biased region" description="Polar residues" evidence="2">
    <location>
        <begin position="272"/>
        <end position="290"/>
    </location>
</feature>
<dbReference type="GO" id="GO:0004867">
    <property type="term" value="F:serine-type endopeptidase inhibitor activity"/>
    <property type="evidence" value="ECO:0007669"/>
    <property type="project" value="UniProtKB-KW"/>
</dbReference>
<feature type="signal peptide" evidence="3">
    <location>
        <begin position="1"/>
        <end position="22"/>
    </location>
</feature>
<dbReference type="Proteomes" id="UP000887574">
    <property type="component" value="Unplaced"/>
</dbReference>
<sequence>MVNLTRIYWLKTLLLLLVNVIADRSQKDCQNNEVYIYCGSCEGTCREPVIGNCKKDCRPARCECRSRSGFVRAHDGSCIYVSECGTYRNPYSGSSSISPVINKSPLPLPPRNSNQPPFSSSGLGFPSSSTGQITGNGMGDSTAFQSHIQGAPPSASPLLPAALTDGRDQPRQPLFADPPQVAPEEWHHQQLTAAMPPSQRPEQRHLLHQTLGTLAGIALLHQLLPNCPRNIFGNNRNGWSVSDPPSSFTPEPSENNNNNGGWAANTNAGLRDQQSYKTPGNEADNYQSYPSTPPKAPSARSYGASSRQSLPFSQTSPQQSEPRPPSALPAIDALSVTCVDKNCAGFAAPKPVVRPETRQIEQPQPQQQQPKRHKIPRARIISHICLHTSVIHPATVQQR</sequence>
<keyword evidence="4" id="KW-1185">Reference proteome</keyword>
<feature type="chain" id="PRO_5037553063" evidence="3">
    <location>
        <begin position="23"/>
        <end position="399"/>
    </location>
</feature>